<dbReference type="SUPFAM" id="SSF46785">
    <property type="entry name" value="Winged helix' DNA-binding domain"/>
    <property type="match status" value="1"/>
</dbReference>
<dbReference type="InterPro" id="IPR014757">
    <property type="entry name" value="Tscrpt_reg_IclR_C"/>
</dbReference>
<dbReference type="GO" id="GO:0003700">
    <property type="term" value="F:DNA-binding transcription factor activity"/>
    <property type="evidence" value="ECO:0007669"/>
    <property type="project" value="TreeGrafter"/>
</dbReference>
<protein>
    <submittedName>
        <fullName evidence="6">Transcriptional regulator, IclR family</fullName>
    </submittedName>
</protein>
<keyword evidence="1" id="KW-0805">Transcription regulation</keyword>
<proteinExistence type="predicted"/>
<sequence length="273" mass="30864">MPISGAVDVSRYRRIKTTYYLRFQHSAMVQVIIKAFDILELVAQRNGQPVSLPEVAEGLQLNQATAANIINTLVAKNYLEHIGKKKGYRLGPMAYQLTNEVAYGQDLVSAAKESMEQLTERLNESCILGTLRNYKRYILHVVNSNQDIQVRIRSERSVYETASGRLLLAYLPEKEQERFLQHNSLPDQAVWEEAATREGLTMALARIREEGMAMTHFKNTHLVGFAVPIMAGRQVVAGLSVFLPEYRFSATKKKEIIQALRDAVAVINRKLTV</sequence>
<dbReference type="PANTHER" id="PTHR30136">
    <property type="entry name" value="HELIX-TURN-HELIX TRANSCRIPTIONAL REGULATOR, ICLR FAMILY"/>
    <property type="match status" value="1"/>
</dbReference>
<dbReference type="InterPro" id="IPR050707">
    <property type="entry name" value="HTH_MetabolicPath_Reg"/>
</dbReference>
<evidence type="ECO:0000313" key="6">
    <source>
        <dbReference type="EMBL" id="AEI51077.1"/>
    </source>
</evidence>
<evidence type="ECO:0000256" key="3">
    <source>
        <dbReference type="ARBA" id="ARBA00023163"/>
    </source>
</evidence>
<name>A0A7U3ZPP4_RUNSL</name>
<dbReference type="InterPro" id="IPR036390">
    <property type="entry name" value="WH_DNA-bd_sf"/>
</dbReference>
<keyword evidence="2" id="KW-0238">DNA-binding</keyword>
<dbReference type="Gene3D" id="3.30.450.40">
    <property type="match status" value="1"/>
</dbReference>
<evidence type="ECO:0000259" key="4">
    <source>
        <dbReference type="PROSITE" id="PS51077"/>
    </source>
</evidence>
<evidence type="ECO:0000313" key="7">
    <source>
        <dbReference type="Proteomes" id="UP000000493"/>
    </source>
</evidence>
<dbReference type="Pfam" id="PF09339">
    <property type="entry name" value="HTH_IclR"/>
    <property type="match status" value="1"/>
</dbReference>
<keyword evidence="7" id="KW-1185">Reference proteome</keyword>
<dbReference type="GO" id="GO:0003677">
    <property type="term" value="F:DNA binding"/>
    <property type="evidence" value="ECO:0007669"/>
    <property type="project" value="UniProtKB-KW"/>
</dbReference>
<reference evidence="6 7" key="2">
    <citation type="journal article" date="2012" name="Stand. Genomic Sci.">
        <title>Complete genome sequence of the aquatic bacterium Runella slithyformis type strain (LSU 4(T)).</title>
        <authorList>
            <person name="Copeland A."/>
            <person name="Zhang X."/>
            <person name="Misra M."/>
            <person name="Lapidus A."/>
            <person name="Nolan M."/>
            <person name="Lucas S."/>
            <person name="Deshpande S."/>
            <person name="Cheng J.F."/>
            <person name="Tapia R."/>
            <person name="Goodwin L.A."/>
            <person name="Pitluck S."/>
            <person name="Liolios K."/>
            <person name="Pagani I."/>
            <person name="Ivanova N."/>
            <person name="Mikhailova N."/>
            <person name="Pati A."/>
            <person name="Chen A."/>
            <person name="Palaniappan K."/>
            <person name="Land M."/>
            <person name="Hauser L."/>
            <person name="Pan C."/>
            <person name="Jeffries C.D."/>
            <person name="Detter J.C."/>
            <person name="Brambilla E.M."/>
            <person name="Rohde M."/>
            <person name="Djao O.D."/>
            <person name="Goker M."/>
            <person name="Sikorski J."/>
            <person name="Tindall B.J."/>
            <person name="Woyke T."/>
            <person name="Bristow J."/>
            <person name="Eisen J.A."/>
            <person name="Markowitz V."/>
            <person name="Hugenholtz P."/>
            <person name="Kyrpides N.C."/>
            <person name="Klenk H.P."/>
            <person name="Mavromatis K."/>
        </authorList>
    </citation>
    <scope>NUCLEOTIDE SEQUENCE [LARGE SCALE GENOMIC DNA]</scope>
    <source>
        <strain evidence="7">ATCC 29530 / DSM 19594 / LMG 11500 / NCIMB 11436 / LSU 4</strain>
    </source>
</reference>
<dbReference type="KEGG" id="rsi:Runsl_4762"/>
<dbReference type="AlphaFoldDB" id="A0A7U3ZPP4"/>
<evidence type="ECO:0000259" key="5">
    <source>
        <dbReference type="PROSITE" id="PS51078"/>
    </source>
</evidence>
<dbReference type="InterPro" id="IPR005471">
    <property type="entry name" value="Tscrpt_reg_IclR_N"/>
</dbReference>
<dbReference type="RefSeq" id="WP_013930366.1">
    <property type="nucleotide sequence ID" value="NC_015703.1"/>
</dbReference>
<feature type="domain" description="HTH iclR-type" evidence="4">
    <location>
        <begin position="29"/>
        <end position="92"/>
    </location>
</feature>
<dbReference type="Pfam" id="PF01614">
    <property type="entry name" value="IclR_C"/>
    <property type="match status" value="1"/>
</dbReference>
<dbReference type="PROSITE" id="PS51078">
    <property type="entry name" value="ICLR_ED"/>
    <property type="match status" value="1"/>
</dbReference>
<evidence type="ECO:0000256" key="1">
    <source>
        <dbReference type="ARBA" id="ARBA00023015"/>
    </source>
</evidence>
<evidence type="ECO:0000256" key="2">
    <source>
        <dbReference type="ARBA" id="ARBA00023125"/>
    </source>
</evidence>
<dbReference type="SMART" id="SM00346">
    <property type="entry name" value="HTH_ICLR"/>
    <property type="match status" value="1"/>
</dbReference>
<dbReference type="PROSITE" id="PS51077">
    <property type="entry name" value="HTH_ICLR"/>
    <property type="match status" value="1"/>
</dbReference>
<gene>
    <name evidence="6" type="ordered locus">Runsl_4762</name>
</gene>
<dbReference type="EMBL" id="CP002859">
    <property type="protein sequence ID" value="AEI51077.1"/>
    <property type="molecule type" value="Genomic_DNA"/>
</dbReference>
<organism evidence="6 7">
    <name type="scientific">Runella slithyformis (strain ATCC 29530 / DSM 19594 / LMG 11500 / NCIMB 11436 / LSU 4)</name>
    <dbReference type="NCBI Taxonomy" id="761193"/>
    <lineage>
        <taxon>Bacteria</taxon>
        <taxon>Pseudomonadati</taxon>
        <taxon>Bacteroidota</taxon>
        <taxon>Cytophagia</taxon>
        <taxon>Cytophagales</taxon>
        <taxon>Spirosomataceae</taxon>
        <taxon>Runella</taxon>
    </lineage>
</organism>
<dbReference type="InterPro" id="IPR029016">
    <property type="entry name" value="GAF-like_dom_sf"/>
</dbReference>
<dbReference type="InterPro" id="IPR036388">
    <property type="entry name" value="WH-like_DNA-bd_sf"/>
</dbReference>
<accession>A0A7U3ZPP4</accession>
<feature type="domain" description="IclR-ED" evidence="5">
    <location>
        <begin position="93"/>
        <end position="273"/>
    </location>
</feature>
<dbReference type="GO" id="GO:0045892">
    <property type="term" value="P:negative regulation of DNA-templated transcription"/>
    <property type="evidence" value="ECO:0007669"/>
    <property type="project" value="TreeGrafter"/>
</dbReference>
<dbReference type="Proteomes" id="UP000000493">
    <property type="component" value="Chromosome"/>
</dbReference>
<dbReference type="PANTHER" id="PTHR30136:SF24">
    <property type="entry name" value="HTH-TYPE TRANSCRIPTIONAL REPRESSOR ALLR"/>
    <property type="match status" value="1"/>
</dbReference>
<dbReference type="Gene3D" id="1.10.10.10">
    <property type="entry name" value="Winged helix-like DNA-binding domain superfamily/Winged helix DNA-binding domain"/>
    <property type="match status" value="1"/>
</dbReference>
<dbReference type="SUPFAM" id="SSF55781">
    <property type="entry name" value="GAF domain-like"/>
    <property type="match status" value="1"/>
</dbReference>
<reference evidence="7" key="1">
    <citation type="submission" date="2011-06" db="EMBL/GenBank/DDBJ databases">
        <title>The complete genome of chromosome of Runella slithyformis DSM 19594.</title>
        <authorList>
            <consortium name="US DOE Joint Genome Institute (JGI-PGF)"/>
            <person name="Lucas S."/>
            <person name="Han J."/>
            <person name="Lapidus A."/>
            <person name="Bruce D."/>
            <person name="Goodwin L."/>
            <person name="Pitluck S."/>
            <person name="Peters L."/>
            <person name="Kyrpides N."/>
            <person name="Mavromatis K."/>
            <person name="Ivanova N."/>
            <person name="Ovchinnikova G."/>
            <person name="Zhang X."/>
            <person name="Misra M."/>
            <person name="Detter J.C."/>
            <person name="Tapia R."/>
            <person name="Han C."/>
            <person name="Land M."/>
            <person name="Hauser L."/>
            <person name="Markowitz V."/>
            <person name="Cheng J.-F."/>
            <person name="Hugenholtz P."/>
            <person name="Woyke T."/>
            <person name="Wu D."/>
            <person name="Tindall B."/>
            <person name="Faehrich R."/>
            <person name="Brambilla E."/>
            <person name="Klenk H.-P."/>
            <person name="Eisen J.A."/>
        </authorList>
    </citation>
    <scope>NUCLEOTIDE SEQUENCE [LARGE SCALE GENOMIC DNA]</scope>
    <source>
        <strain evidence="7">ATCC 29530 / DSM 19594 / LMG 11500 / NCIMB 11436 / LSU 4</strain>
    </source>
</reference>
<keyword evidence="3" id="KW-0804">Transcription</keyword>